<dbReference type="OrthoDB" id="5887723at2"/>
<evidence type="ECO:0000256" key="4">
    <source>
        <dbReference type="RuleBase" id="RU003345"/>
    </source>
</evidence>
<dbReference type="FunFam" id="3.40.605.10:FF:000026">
    <property type="entry name" value="Aldehyde dehydrogenase, putative"/>
    <property type="match status" value="1"/>
</dbReference>
<reference evidence="7" key="1">
    <citation type="submission" date="2016-10" db="EMBL/GenBank/DDBJ databases">
        <authorList>
            <person name="Varghese N."/>
            <person name="Submissions S."/>
        </authorList>
    </citation>
    <scope>NUCLEOTIDE SEQUENCE [LARGE SCALE GENOMIC DNA]</scope>
    <source>
        <strain evidence="7">CGMCC 1.10657</strain>
    </source>
</reference>
<keyword evidence="2 4" id="KW-0560">Oxidoreductase</keyword>
<sequence>MDQRVFDYLNTYGIRADTRAFLEQEKKMLIGEKWVGAGDRETFDVIEFSTGGVVTQIPKGTAEDVDAAVTAARYQFEQGEWSKLSGLQREQLINRLADLMEENLEQLAEIESIDVGRNREISQEADVQGSIDTLRYFAGWASKISGRVGEPCSLPGSYLTYTMKEPVGVVGSIAPWNFPLNTTCWKLGATLATGCTTVIKPAELTSLSSLRLGELALEAGIPAGVVNVVTGAGSVVGRAIAEHPGVDKLTFTGSTPVGKSVGLAAINKLNHLTLELGGKSPVIVLEDVDIKSAAAKVAEGVFFNAGQVCDAGTRAYIHESIYDEFVAEVAACAKAMKIGPGLASDSFIPPLVGRKQFDSVVKHIQRGIEEGAELACGGLPEDIVNGVYVEPTVFKNCRNDMSIVREEIFGPVLVTAPFSTDDEAIELANDSEYGLASCIYGSDITRVLKIAPRIQAGSVKINGDGMVDPAMPFGGYKQSGVGKDLGQEQLEHFLETKTIFINLND</sequence>
<evidence type="ECO:0000256" key="3">
    <source>
        <dbReference type="PROSITE-ProRule" id="PRU10007"/>
    </source>
</evidence>
<dbReference type="FunFam" id="3.40.605.10:FF:000001">
    <property type="entry name" value="Aldehyde dehydrogenase 1"/>
    <property type="match status" value="1"/>
</dbReference>
<protein>
    <submittedName>
        <fullName evidence="6">Phenylacetaldehyde dehydrogenase</fullName>
    </submittedName>
</protein>
<dbReference type="AlphaFoldDB" id="A0A1H4B4K0"/>
<comment type="similarity">
    <text evidence="1 4">Belongs to the aldehyde dehydrogenase family.</text>
</comment>
<feature type="active site" evidence="3">
    <location>
        <position position="275"/>
    </location>
</feature>
<dbReference type="Gene3D" id="3.40.309.10">
    <property type="entry name" value="Aldehyde Dehydrogenase, Chain A, domain 2"/>
    <property type="match status" value="1"/>
</dbReference>
<name>A0A1H4B4K0_9GAMM</name>
<evidence type="ECO:0000313" key="6">
    <source>
        <dbReference type="EMBL" id="SEA43029.1"/>
    </source>
</evidence>
<organism evidence="6 7">
    <name type="scientific">Microbulbifer marinus</name>
    <dbReference type="NCBI Taxonomy" id="658218"/>
    <lineage>
        <taxon>Bacteria</taxon>
        <taxon>Pseudomonadati</taxon>
        <taxon>Pseudomonadota</taxon>
        <taxon>Gammaproteobacteria</taxon>
        <taxon>Cellvibrionales</taxon>
        <taxon>Microbulbiferaceae</taxon>
        <taxon>Microbulbifer</taxon>
    </lineage>
</organism>
<dbReference type="GO" id="GO:0004030">
    <property type="term" value="F:aldehyde dehydrogenase [NAD(P)+] activity"/>
    <property type="evidence" value="ECO:0007669"/>
    <property type="project" value="UniProtKB-ARBA"/>
</dbReference>
<evidence type="ECO:0000313" key="7">
    <source>
        <dbReference type="Proteomes" id="UP000198658"/>
    </source>
</evidence>
<dbReference type="SUPFAM" id="SSF53720">
    <property type="entry name" value="ALDH-like"/>
    <property type="match status" value="1"/>
</dbReference>
<keyword evidence="7" id="KW-1185">Reference proteome</keyword>
<dbReference type="InterPro" id="IPR029510">
    <property type="entry name" value="Ald_DH_CS_GLU"/>
</dbReference>
<dbReference type="FunFam" id="3.40.309.10:FF:000012">
    <property type="entry name" value="Betaine aldehyde dehydrogenase"/>
    <property type="match status" value="1"/>
</dbReference>
<dbReference type="RefSeq" id="WP_091390830.1">
    <property type="nucleotide sequence ID" value="NZ_FNQO01000004.1"/>
</dbReference>
<dbReference type="InterPro" id="IPR016161">
    <property type="entry name" value="Ald_DH/histidinol_DH"/>
</dbReference>
<gene>
    <name evidence="6" type="ORF">SAMN05216562_3098</name>
</gene>
<evidence type="ECO:0000256" key="1">
    <source>
        <dbReference type="ARBA" id="ARBA00009986"/>
    </source>
</evidence>
<accession>A0A1H4B4K0</accession>
<dbReference type="PANTHER" id="PTHR11699">
    <property type="entry name" value="ALDEHYDE DEHYDROGENASE-RELATED"/>
    <property type="match status" value="1"/>
</dbReference>
<dbReference type="InterPro" id="IPR016163">
    <property type="entry name" value="Ald_DH_C"/>
</dbReference>
<evidence type="ECO:0000256" key="2">
    <source>
        <dbReference type="ARBA" id="ARBA00023002"/>
    </source>
</evidence>
<proteinExistence type="inferred from homology"/>
<dbReference type="Gene3D" id="3.40.605.10">
    <property type="entry name" value="Aldehyde Dehydrogenase, Chain A, domain 1"/>
    <property type="match status" value="1"/>
</dbReference>
<evidence type="ECO:0000259" key="5">
    <source>
        <dbReference type="Pfam" id="PF00171"/>
    </source>
</evidence>
<dbReference type="InterPro" id="IPR016162">
    <property type="entry name" value="Ald_DH_N"/>
</dbReference>
<dbReference type="EMBL" id="FNQO01000004">
    <property type="protein sequence ID" value="SEA43029.1"/>
    <property type="molecule type" value="Genomic_DNA"/>
</dbReference>
<dbReference type="Proteomes" id="UP000198658">
    <property type="component" value="Unassembled WGS sequence"/>
</dbReference>
<dbReference type="InterPro" id="IPR015590">
    <property type="entry name" value="Aldehyde_DH_dom"/>
</dbReference>
<dbReference type="Pfam" id="PF00171">
    <property type="entry name" value="Aldedh"/>
    <property type="match status" value="1"/>
</dbReference>
<dbReference type="PROSITE" id="PS00687">
    <property type="entry name" value="ALDEHYDE_DEHYDR_GLU"/>
    <property type="match status" value="1"/>
</dbReference>
<feature type="domain" description="Aldehyde dehydrogenase" evidence="5">
    <location>
        <begin position="34"/>
        <end position="499"/>
    </location>
</feature>
<dbReference type="STRING" id="658218.SAMN05216562_3098"/>